<feature type="compositionally biased region" description="Low complexity" evidence="1">
    <location>
        <begin position="672"/>
        <end position="685"/>
    </location>
</feature>
<organism evidence="3 4">
    <name type="scientific">Prorocentrum cordatum</name>
    <dbReference type="NCBI Taxonomy" id="2364126"/>
    <lineage>
        <taxon>Eukaryota</taxon>
        <taxon>Sar</taxon>
        <taxon>Alveolata</taxon>
        <taxon>Dinophyceae</taxon>
        <taxon>Prorocentrales</taxon>
        <taxon>Prorocentraceae</taxon>
        <taxon>Prorocentrum</taxon>
    </lineage>
</organism>
<name>A0ABN9SNV6_9DINO</name>
<dbReference type="InterPro" id="IPR003961">
    <property type="entry name" value="FN3_dom"/>
</dbReference>
<evidence type="ECO:0000313" key="4">
    <source>
        <dbReference type="Proteomes" id="UP001189429"/>
    </source>
</evidence>
<dbReference type="CDD" id="cd00063">
    <property type="entry name" value="FN3"/>
    <property type="match status" value="1"/>
</dbReference>
<feature type="compositionally biased region" description="Basic residues" evidence="1">
    <location>
        <begin position="656"/>
        <end position="669"/>
    </location>
</feature>
<dbReference type="InterPro" id="IPR036116">
    <property type="entry name" value="FN3_sf"/>
</dbReference>
<protein>
    <recommendedName>
        <fullName evidence="2">Fibronectin type-III domain-containing protein</fullName>
    </recommendedName>
</protein>
<feature type="compositionally biased region" description="Acidic residues" evidence="1">
    <location>
        <begin position="441"/>
        <end position="451"/>
    </location>
</feature>
<gene>
    <name evidence="3" type="ORF">PCOR1329_LOCUS31216</name>
</gene>
<feature type="domain" description="Fibronectin type-III" evidence="2">
    <location>
        <begin position="756"/>
        <end position="854"/>
    </location>
</feature>
<dbReference type="Gene3D" id="2.60.40.10">
    <property type="entry name" value="Immunoglobulins"/>
    <property type="match status" value="1"/>
</dbReference>
<feature type="region of interest" description="Disordered" evidence="1">
    <location>
        <begin position="1093"/>
        <end position="1137"/>
    </location>
</feature>
<feature type="compositionally biased region" description="Basic and acidic residues" evidence="1">
    <location>
        <begin position="1124"/>
        <end position="1134"/>
    </location>
</feature>
<dbReference type="EMBL" id="CAUYUJ010012225">
    <property type="protein sequence ID" value="CAK0833547.1"/>
    <property type="molecule type" value="Genomic_DNA"/>
</dbReference>
<accession>A0ABN9SNV6</accession>
<dbReference type="SUPFAM" id="SSF49265">
    <property type="entry name" value="Fibronectin type III"/>
    <property type="match status" value="1"/>
</dbReference>
<dbReference type="Proteomes" id="UP001189429">
    <property type="component" value="Unassembled WGS sequence"/>
</dbReference>
<feature type="region of interest" description="Disordered" evidence="1">
    <location>
        <begin position="638"/>
        <end position="715"/>
    </location>
</feature>
<proteinExistence type="predicted"/>
<feature type="region of interest" description="Disordered" evidence="1">
    <location>
        <begin position="124"/>
        <end position="151"/>
    </location>
</feature>
<evidence type="ECO:0000259" key="2">
    <source>
        <dbReference type="PROSITE" id="PS50853"/>
    </source>
</evidence>
<feature type="compositionally biased region" description="Polar residues" evidence="1">
    <location>
        <begin position="132"/>
        <end position="148"/>
    </location>
</feature>
<sequence>MEEAPRPKRPRQPRADPIALVRELFGGFPEFQRTKAQLIEKSVPAAPPLRSPPVDREVTAHGVAHHRAQAWQETCSLRALNGEAWPKEAQQQEERAIASEDGSSVTAGLAIVYSPLFDIAGLGLDDADGSRRNPTPASRLSPTGNRSQLAERPARAGLRPLLLLLIPAAAALTFSFQETHPQPTEAEATRQAAAAKAKSIVDERSRDAIEQGEGSSFFDDGQHEDRAGHLPWAKWAGVAAGSKLEQAARASPRKFAARCGMFRCAVCELQSGKEGISEELDLSSLHLFTQDMKIKRATTLIWADEPRWLKRCEKADLSFWAGMGGTEGRDIADCLVKYAGMKQLTALVEERRMVEDDDEGEADNLEAVAFKDNVEQMVQSNELACGLHAVIRHTAEDRSIKSDLAEVSAALRTIKFVATKTKLRSALYWKTVDDSKKEEKKEEEDDDEVLDVEGGSEKKRRKIDKSVITGSELEQQVYFDEKERAVYIGDARFGSATDAFTAELIFALRRALPLLFHVDQFLLEALARCALQEGPSGIPPFLEKRDIPVDILLAPRHLGPGDRLPAELQDHLQWAMDATFGEGETVSVLVGDVFTIAEAWIGNLSGTSELRRCSLEREGAPTAREREVGWPQTSAAVLLQGHGGRRGDRGGSPSAGRRRRRRERSGRRSRSAEAAEAAGRGAPAAPREPSPAPAAPRGRSRSRGQAQEPARPHAIMSKGFITLGSVRWLPDMMSNALMAASARYPITLMLVGLSICVGAVDVRSCDWVDGHLQVKWKAPAGTPSDYYEIQLSRTSDGQAFGIFSTAALSADIDSLSPSTTYWVRVRAHARGTPSLGPGTWSNPGAARECRTGAVPAPVASTRRTAPGTMTLEVMRESEFTYDVDYLMNHNSGSLLGDVSLLTFSTYQGWLNVTMQNATYTVFCVDIVSTRIPDTITTGGNDSFADYASCNNNENATDPQCECDISIDRRIGGLNVDKYCRQADGSACHPFRDRDRDCHCNCTRSSLQYSATYTGMMPVFFGGQQALGAWYSHPKATECAEHEELRERRSDGTVCTWKRRPAARVMRGWQVLEAGWNASSGPMRSVDPGQVAQNAAVVRKDASSAAQRHPAAEPLRSVGPQFSSRRSDSSSEDGHAASGAWQLGSAGLRVLAQREVSVEAFRPACCCAAADAEEFEAASGKNIGAVVTWELLPVAVPPLGQALAQVPKGPSCGGPFYRIAVPAALRKHFVLLAADVNTLRQALPDSARPLPTWLQASPRLAASQAHGALERVGLKCKRLDEPSLEASFTELSRSRLRHAANRGAAASEELRVSLARSATGALSRGELLWLLRGISPLGVDWKAAPPAMGTQLRQSSARL</sequence>
<reference evidence="3" key="1">
    <citation type="submission" date="2023-10" db="EMBL/GenBank/DDBJ databases">
        <authorList>
            <person name="Chen Y."/>
            <person name="Shah S."/>
            <person name="Dougan E. K."/>
            <person name="Thang M."/>
            <person name="Chan C."/>
        </authorList>
    </citation>
    <scope>NUCLEOTIDE SEQUENCE [LARGE SCALE GENOMIC DNA]</scope>
</reference>
<evidence type="ECO:0000313" key="3">
    <source>
        <dbReference type="EMBL" id="CAK0833547.1"/>
    </source>
</evidence>
<comment type="caution">
    <text evidence="3">The sequence shown here is derived from an EMBL/GenBank/DDBJ whole genome shotgun (WGS) entry which is preliminary data.</text>
</comment>
<evidence type="ECO:0000256" key="1">
    <source>
        <dbReference type="SAM" id="MobiDB-lite"/>
    </source>
</evidence>
<feature type="region of interest" description="Disordered" evidence="1">
    <location>
        <begin position="435"/>
        <end position="455"/>
    </location>
</feature>
<keyword evidence="4" id="KW-1185">Reference proteome</keyword>
<dbReference type="PROSITE" id="PS50853">
    <property type="entry name" value="FN3"/>
    <property type="match status" value="1"/>
</dbReference>
<dbReference type="InterPro" id="IPR013783">
    <property type="entry name" value="Ig-like_fold"/>
</dbReference>